<dbReference type="PANTHER" id="PTHR23359">
    <property type="entry name" value="NUCLEOTIDE KINASE"/>
    <property type="match status" value="1"/>
</dbReference>
<dbReference type="Proteomes" id="UP000261660">
    <property type="component" value="Unplaced"/>
</dbReference>
<dbReference type="CDD" id="cd22967">
    <property type="entry name" value="DD_AK7"/>
    <property type="match status" value="1"/>
</dbReference>
<evidence type="ECO:0000256" key="1">
    <source>
        <dbReference type="ARBA" id="ARBA00022679"/>
    </source>
</evidence>
<organism evidence="5 6">
    <name type="scientific">Labrus bergylta</name>
    <name type="common">ballan wrasse</name>
    <dbReference type="NCBI Taxonomy" id="56723"/>
    <lineage>
        <taxon>Eukaryota</taxon>
        <taxon>Metazoa</taxon>
        <taxon>Chordata</taxon>
        <taxon>Craniata</taxon>
        <taxon>Vertebrata</taxon>
        <taxon>Euteleostomi</taxon>
        <taxon>Actinopterygii</taxon>
        <taxon>Neopterygii</taxon>
        <taxon>Teleostei</taxon>
        <taxon>Neoteleostei</taxon>
        <taxon>Acanthomorphata</taxon>
        <taxon>Eupercaria</taxon>
        <taxon>Labriformes</taxon>
        <taxon>Labridae</taxon>
        <taxon>Labrus</taxon>
    </lineage>
</organism>
<keyword evidence="6" id="KW-1185">Reference proteome</keyword>
<dbReference type="Pfam" id="PF05186">
    <property type="entry name" value="Dpy-30"/>
    <property type="match status" value="1"/>
</dbReference>
<accession>A0A3Q3FPK1</accession>
<keyword evidence="2" id="KW-0547">Nucleotide-binding</keyword>
<dbReference type="AlphaFoldDB" id="A0A3Q3FPK1"/>
<dbReference type="PRINTS" id="PR00094">
    <property type="entry name" value="ADENYLTKNASE"/>
</dbReference>
<dbReference type="Ensembl" id="ENSLBET00000021986.1">
    <property type="protein sequence ID" value="ENSLBEP00000020858.1"/>
    <property type="gene ID" value="ENSLBEG00000015945.1"/>
</dbReference>
<evidence type="ECO:0000313" key="5">
    <source>
        <dbReference type="Ensembl" id="ENSLBEP00000020858.1"/>
    </source>
</evidence>
<dbReference type="CDD" id="cd01428">
    <property type="entry name" value="ADK"/>
    <property type="match status" value="1"/>
</dbReference>
<dbReference type="GO" id="GO:0019205">
    <property type="term" value="F:nucleobase-containing compound kinase activity"/>
    <property type="evidence" value="ECO:0007669"/>
    <property type="project" value="InterPro"/>
</dbReference>
<keyword evidence="3" id="KW-0418">Kinase</keyword>
<dbReference type="InParanoid" id="A0A3Q3FPK1"/>
<dbReference type="Gene3D" id="3.40.50.720">
    <property type="entry name" value="NAD(P)-binding Rossmann-like Domain"/>
    <property type="match status" value="1"/>
</dbReference>
<reference evidence="5" key="1">
    <citation type="submission" date="2025-08" db="UniProtKB">
        <authorList>
            <consortium name="Ensembl"/>
        </authorList>
    </citation>
    <scope>IDENTIFICATION</scope>
</reference>
<evidence type="ECO:0000313" key="6">
    <source>
        <dbReference type="Proteomes" id="UP000261660"/>
    </source>
</evidence>
<dbReference type="SUPFAM" id="SSF51735">
    <property type="entry name" value="NAD(P)-binding Rossmann-fold domains"/>
    <property type="match status" value="1"/>
</dbReference>
<dbReference type="InterPro" id="IPR000850">
    <property type="entry name" value="Adenylat/UMP-CMP_kin"/>
</dbReference>
<reference evidence="5" key="2">
    <citation type="submission" date="2025-09" db="UniProtKB">
        <authorList>
            <consortium name="Ensembl"/>
        </authorList>
    </citation>
    <scope>IDENTIFICATION</scope>
</reference>
<dbReference type="InterPro" id="IPR047499">
    <property type="entry name" value="DD_AK7"/>
</dbReference>
<evidence type="ECO:0000256" key="4">
    <source>
        <dbReference type="SAM" id="Coils"/>
    </source>
</evidence>
<dbReference type="GeneTree" id="ENSGT00390000015102"/>
<dbReference type="Gene3D" id="1.20.890.10">
    <property type="entry name" value="cAMP-dependent protein kinase regulatory subunit, dimerization-anchoring domain"/>
    <property type="match status" value="1"/>
</dbReference>
<keyword evidence="4" id="KW-0175">Coiled coil</keyword>
<evidence type="ECO:0000256" key="2">
    <source>
        <dbReference type="ARBA" id="ARBA00022741"/>
    </source>
</evidence>
<dbReference type="Gene3D" id="3.40.50.300">
    <property type="entry name" value="P-loop containing nucleotide triphosphate hydrolases"/>
    <property type="match status" value="1"/>
</dbReference>
<dbReference type="InterPro" id="IPR036291">
    <property type="entry name" value="NAD(P)-bd_dom_sf"/>
</dbReference>
<proteinExistence type="predicted"/>
<dbReference type="GO" id="GO:0006139">
    <property type="term" value="P:nucleobase-containing compound metabolic process"/>
    <property type="evidence" value="ECO:0007669"/>
    <property type="project" value="InterPro"/>
</dbReference>
<keyword evidence="1" id="KW-0808">Transferase</keyword>
<dbReference type="STRING" id="56723.ENSLBEP00000020858"/>
<dbReference type="InterPro" id="IPR007858">
    <property type="entry name" value="Dpy-30_motif"/>
</dbReference>
<evidence type="ECO:0000256" key="3">
    <source>
        <dbReference type="ARBA" id="ARBA00022777"/>
    </source>
</evidence>
<dbReference type="InterPro" id="IPR027417">
    <property type="entry name" value="P-loop_NTPase"/>
</dbReference>
<dbReference type="GO" id="GO:0005524">
    <property type="term" value="F:ATP binding"/>
    <property type="evidence" value="ECO:0007669"/>
    <property type="project" value="InterPro"/>
</dbReference>
<dbReference type="Pfam" id="PF00406">
    <property type="entry name" value="ADK"/>
    <property type="match status" value="1"/>
</dbReference>
<dbReference type="SUPFAM" id="SSF52540">
    <property type="entry name" value="P-loop containing nucleoside triphosphate hydrolases"/>
    <property type="match status" value="1"/>
</dbReference>
<sequence>MAEQGMERLKRSPKRVFINNVDSYTSEWIAKFLSECLVGAAFCVVGTVSDSPEEDRPYLHEEYSNMNRDILLSKLMDCDVVIYNITQHAEQLEEALWAVSALHDKMNHFSGPKMFILVSTVMTWACSKPIDPDDPELPFTDEIFWRRRAHPNFKHHIDLEKRVVKMGKTLFSTYVVASGLQYGMGEQIFHFFFKMSWLGQEQRVPVFGDGKNIVPTVHIKDLASVVHNVIEHQPKPYYLLAVDQSHNTMEEIVKTVSTVMEMDSLQVNLRLEAVHIKELFSMEWSCESGLVENMEQVVEEFRQTRGMLPLRVCVVGPPAVGKSSVCKQICEHYRLHHITLKETITETIAQLEFVGNNSDPEAENDELAADLLFSLKESMEQNGGLLEDHLLVKVLKHKLMSNPCKNQGFILDGFPKTYEQAKELFSGDTSMTSGHNRRITPEFVLVLDASDSFLRDRVMNLPERVVQEQNYEQDHFLQKLIRYREANMEEETVVNFFDELDGKKKKICWEVTSSSEPNCLQLIQKIFDTLGPPRNYGRSIEEVKKEERRKVEERMRREEQERAKEERNEEEEARHRAARWDEWTKHLEEVRQQEEELLEVQSASMRSYLMEQVMPILSRGLMECCTARPHDPVDFLVQHPAPVTP</sequence>
<name>A0A3Q3FPK1_9LABR</name>
<protein>
    <submittedName>
        <fullName evidence="5">Adenylate kinase 7b</fullName>
    </submittedName>
</protein>
<dbReference type="FunCoup" id="A0A3Q3FPK1">
    <property type="interactions" value="168"/>
</dbReference>
<feature type="coiled-coil region" evidence="4">
    <location>
        <begin position="541"/>
        <end position="576"/>
    </location>
</feature>